<dbReference type="Proteomes" id="UP001501302">
    <property type="component" value="Unassembled WGS sequence"/>
</dbReference>
<evidence type="ECO:0000313" key="1">
    <source>
        <dbReference type="EMBL" id="GAA4945430.1"/>
    </source>
</evidence>
<reference evidence="2" key="1">
    <citation type="journal article" date="2019" name="Int. J. Syst. Evol. Microbiol.">
        <title>The Global Catalogue of Microorganisms (GCM) 10K type strain sequencing project: providing services to taxonomists for standard genome sequencing and annotation.</title>
        <authorList>
            <consortium name="The Broad Institute Genomics Platform"/>
            <consortium name="The Broad Institute Genome Sequencing Center for Infectious Disease"/>
            <person name="Wu L."/>
            <person name="Ma J."/>
        </authorList>
    </citation>
    <scope>NUCLEOTIDE SEQUENCE [LARGE SCALE GENOMIC DNA]</scope>
    <source>
        <strain evidence="2">JCM 18285</strain>
    </source>
</reference>
<accession>A0ABP9GJ85</accession>
<gene>
    <name evidence="1" type="ORF">GCM10023314_18250</name>
</gene>
<evidence type="ECO:0000313" key="2">
    <source>
        <dbReference type="Proteomes" id="UP001501302"/>
    </source>
</evidence>
<comment type="caution">
    <text evidence="1">The sequence shown here is derived from an EMBL/GenBank/DDBJ whole genome shotgun (WGS) entry which is preliminary data.</text>
</comment>
<sequence length="516" mass="59355">MTIAVYSCRKYYIDHGFRETYTNVNEVIHKDSTKMPFFKVHFKNGNVSLLDTWSLNNGKDTITGNGTLYDFNRNTLHTGELHLTINDIAIIETNEYSKILTKDNDKIAALSILTGANAILNVVCITNPKACFGSCPTFYVDGQTLLHNAQAEGFSSSISPSLERQDLDALQYATSSDEFLLIMKNEAFETHMINELYIQAVPKNKNDHVFQDKHGSFYQCGNLLNASLATVNNTNIASRINTIDEAEYFSLTDPNKLETKEEIILEYQGLSTNNYGLVINFRQTLLTTFLLYNGISYMGDEVGDYFSKIETNEFIKQKLSNPFKRLGKIKLSVWNEELKIWQFIEELYETGPIAKNLVIAPLNNINQTNNKIKIKIEMTKGLWRIDLLALTTIKSETEPYTIYPNTLDIVNGNAYTISDIAKDDHYYLISFPGNEFRFKFKLPELNNKDEFELFLSSKGYYLEWIRKSWLKDKNLSKLKKMLLNDDKTWNELAQEFKAMEDGMESVFWNSKFTNIQ</sequence>
<dbReference type="EMBL" id="BAABJJ010000028">
    <property type="protein sequence ID" value="GAA4945430.1"/>
    <property type="molecule type" value="Genomic_DNA"/>
</dbReference>
<organism evidence="1 2">
    <name type="scientific">Algibacter agarivorans</name>
    <dbReference type="NCBI Taxonomy" id="1109741"/>
    <lineage>
        <taxon>Bacteria</taxon>
        <taxon>Pseudomonadati</taxon>
        <taxon>Bacteroidota</taxon>
        <taxon>Flavobacteriia</taxon>
        <taxon>Flavobacteriales</taxon>
        <taxon>Flavobacteriaceae</taxon>
        <taxon>Algibacter</taxon>
    </lineage>
</organism>
<name>A0ABP9GJ85_9FLAO</name>
<protein>
    <submittedName>
        <fullName evidence="1">Uncharacterized protein</fullName>
    </submittedName>
</protein>
<proteinExistence type="predicted"/>
<keyword evidence="2" id="KW-1185">Reference proteome</keyword>